<dbReference type="GO" id="GO:0006018">
    <property type="term" value="P:2-deoxyribose 1-phosphate catabolic process"/>
    <property type="evidence" value="ECO:0007669"/>
    <property type="project" value="UniProtKB-UniRule"/>
</dbReference>
<dbReference type="SUPFAM" id="SSF51569">
    <property type="entry name" value="Aldolase"/>
    <property type="match status" value="1"/>
</dbReference>
<comment type="pathway">
    <text evidence="7">Carbohydrate degradation; 2-deoxy-D-ribose 1-phosphate degradation; D-glyceraldehyde 3-phosphate and acetaldehyde from 2-deoxy-alpha-D-ribose 1-phosphate: step 2/2.</text>
</comment>
<proteinExistence type="inferred from homology"/>
<dbReference type="AlphaFoldDB" id="A0A2N7S6J3"/>
<evidence type="ECO:0000313" key="9">
    <source>
        <dbReference type="Proteomes" id="UP000235739"/>
    </source>
</evidence>
<dbReference type="FunFam" id="3.20.20.70:FF:000044">
    <property type="entry name" value="Deoxyribose-phosphate aldolase"/>
    <property type="match status" value="1"/>
</dbReference>
<dbReference type="InterPro" id="IPR002915">
    <property type="entry name" value="DeoC/FbaB/LacD_aldolase"/>
</dbReference>
<feature type="active site" description="Proton donor/acceptor" evidence="7">
    <location>
        <position position="189"/>
    </location>
</feature>
<dbReference type="InterPro" id="IPR013785">
    <property type="entry name" value="Aldolase_TIM"/>
</dbReference>
<dbReference type="GO" id="GO:0016052">
    <property type="term" value="P:carbohydrate catabolic process"/>
    <property type="evidence" value="ECO:0007669"/>
    <property type="project" value="TreeGrafter"/>
</dbReference>
<dbReference type="CDD" id="cd00959">
    <property type="entry name" value="DeoC"/>
    <property type="match status" value="1"/>
</dbReference>
<keyword evidence="2 7" id="KW-0963">Cytoplasm</keyword>
<feature type="active site" description="Proton donor/acceptor" evidence="7">
    <location>
        <position position="96"/>
    </location>
</feature>
<keyword evidence="4 7" id="KW-0704">Schiff base</keyword>
<dbReference type="Gene3D" id="3.20.20.70">
    <property type="entry name" value="Aldolase class I"/>
    <property type="match status" value="1"/>
</dbReference>
<evidence type="ECO:0000256" key="4">
    <source>
        <dbReference type="ARBA" id="ARBA00023270"/>
    </source>
</evidence>
<dbReference type="GO" id="GO:0005737">
    <property type="term" value="C:cytoplasm"/>
    <property type="evidence" value="ECO:0007669"/>
    <property type="project" value="UniProtKB-SubCell"/>
</dbReference>
<dbReference type="PANTHER" id="PTHR10889:SF1">
    <property type="entry name" value="DEOXYRIBOSE-PHOSPHATE ALDOLASE"/>
    <property type="match status" value="1"/>
</dbReference>
<dbReference type="InterPro" id="IPR011343">
    <property type="entry name" value="DeoC"/>
</dbReference>
<dbReference type="Pfam" id="PF01791">
    <property type="entry name" value="DeoC"/>
    <property type="match status" value="1"/>
</dbReference>
<sequence>MMTELSAREIASYIDHTLLAQNASREQIVQICEEAKKYEFKSVCVNPLWVSTVSRELEGSEVLTCSVIGFPLGASATDTKVFETKHAVADGANEIDMVIDVAAALRGDRDALVNEIFAIAQAAHEGGAILKVIIETCLLTEEAKVLACEAAKAAGADFVKTSTGFSTGGATVEDVALMRKTVGPDMGVKASGGVRSVETARAMIAAGATRLGSSSGVAILEGEQSGSSY</sequence>
<reference evidence="8 9" key="1">
    <citation type="journal article" date="2017" name="Elife">
        <title>Extensive horizontal gene transfer in cheese-associated bacteria.</title>
        <authorList>
            <person name="Bonham K.S."/>
            <person name="Wolfe B.E."/>
            <person name="Dutton R.J."/>
        </authorList>
    </citation>
    <scope>NUCLEOTIDE SEQUENCE [LARGE SCALE GENOMIC DNA]</scope>
    <source>
        <strain evidence="8 9">JB182</strain>
    </source>
</reference>
<dbReference type="Proteomes" id="UP000235739">
    <property type="component" value="Unassembled WGS sequence"/>
</dbReference>
<evidence type="ECO:0000256" key="3">
    <source>
        <dbReference type="ARBA" id="ARBA00023239"/>
    </source>
</evidence>
<dbReference type="GO" id="GO:0004139">
    <property type="term" value="F:deoxyribose-phosphate aldolase activity"/>
    <property type="evidence" value="ECO:0007669"/>
    <property type="project" value="UniProtKB-UniRule"/>
</dbReference>
<dbReference type="HAMAP" id="MF_00114">
    <property type="entry name" value="DeoC_type1"/>
    <property type="match status" value="1"/>
</dbReference>
<dbReference type="PANTHER" id="PTHR10889">
    <property type="entry name" value="DEOXYRIBOSE-PHOSPHATE ALDOLASE"/>
    <property type="match status" value="1"/>
</dbReference>
<organism evidence="8 9">
    <name type="scientific">Glutamicibacter arilaitensis</name>
    <dbReference type="NCBI Taxonomy" id="256701"/>
    <lineage>
        <taxon>Bacteria</taxon>
        <taxon>Bacillati</taxon>
        <taxon>Actinomycetota</taxon>
        <taxon>Actinomycetes</taxon>
        <taxon>Micrococcales</taxon>
        <taxon>Micrococcaceae</taxon>
        <taxon>Glutamicibacter</taxon>
    </lineage>
</organism>
<comment type="subcellular location">
    <subcellularLocation>
        <location evidence="7">Cytoplasm</location>
    </subcellularLocation>
</comment>
<feature type="active site" description="Schiff-base intermediate with acetaldehyde" evidence="7">
    <location>
        <position position="160"/>
    </location>
</feature>
<gene>
    <name evidence="7 8" type="primary">deoC</name>
    <name evidence="8" type="ORF">CIK84_09620</name>
</gene>
<evidence type="ECO:0000256" key="7">
    <source>
        <dbReference type="HAMAP-Rule" id="MF_00114"/>
    </source>
</evidence>
<name>A0A2N7S6J3_9MICC</name>
<comment type="similarity">
    <text evidence="1 7">Belongs to the DeoC/FbaB aldolase family. DeoC type 1 subfamily.</text>
</comment>
<comment type="function">
    <text evidence="6 7">Catalyzes a reversible aldol reaction between acetaldehyde and D-glyceraldehyde 3-phosphate to generate 2-deoxy-D-ribose 5-phosphate.</text>
</comment>
<dbReference type="SMART" id="SM01133">
    <property type="entry name" value="DeoC"/>
    <property type="match status" value="1"/>
</dbReference>
<dbReference type="InterPro" id="IPR028581">
    <property type="entry name" value="DeoC_typeI"/>
</dbReference>
<evidence type="ECO:0000313" key="8">
    <source>
        <dbReference type="EMBL" id="PMQ21761.1"/>
    </source>
</evidence>
<evidence type="ECO:0000256" key="2">
    <source>
        <dbReference type="ARBA" id="ARBA00022490"/>
    </source>
</evidence>
<dbReference type="GO" id="GO:0009264">
    <property type="term" value="P:deoxyribonucleotide catabolic process"/>
    <property type="evidence" value="ECO:0007669"/>
    <property type="project" value="UniProtKB-UniRule"/>
</dbReference>
<evidence type="ECO:0000256" key="6">
    <source>
        <dbReference type="ARBA" id="ARBA00056337"/>
    </source>
</evidence>
<dbReference type="EMBL" id="PNQX01000001">
    <property type="protein sequence ID" value="PMQ21761.1"/>
    <property type="molecule type" value="Genomic_DNA"/>
</dbReference>
<protein>
    <recommendedName>
        <fullName evidence="7">Deoxyribose-phosphate aldolase</fullName>
        <shortName evidence="7">DERA</shortName>
        <ecNumber evidence="7">4.1.2.4</ecNumber>
    </recommendedName>
    <alternativeName>
        <fullName evidence="7">2-deoxy-D-ribose 5-phosphate aldolase</fullName>
    </alternativeName>
    <alternativeName>
        <fullName evidence="7">Phosphodeoxyriboaldolase</fullName>
        <shortName evidence="7">Deoxyriboaldolase</shortName>
    </alternativeName>
</protein>
<dbReference type="PIRSF" id="PIRSF001357">
    <property type="entry name" value="DeoC"/>
    <property type="match status" value="1"/>
</dbReference>
<comment type="caution">
    <text evidence="8">The sequence shown here is derived from an EMBL/GenBank/DDBJ whole genome shotgun (WGS) entry which is preliminary data.</text>
</comment>
<dbReference type="EC" id="4.1.2.4" evidence="7"/>
<accession>A0A2N7S6J3</accession>
<keyword evidence="3 7" id="KW-0456">Lyase</keyword>
<evidence type="ECO:0000256" key="5">
    <source>
        <dbReference type="ARBA" id="ARBA00048791"/>
    </source>
</evidence>
<dbReference type="UniPathway" id="UPA00002">
    <property type="reaction ID" value="UER00468"/>
</dbReference>
<comment type="catalytic activity">
    <reaction evidence="5 7">
        <text>2-deoxy-D-ribose 5-phosphate = D-glyceraldehyde 3-phosphate + acetaldehyde</text>
        <dbReference type="Rhea" id="RHEA:12821"/>
        <dbReference type="ChEBI" id="CHEBI:15343"/>
        <dbReference type="ChEBI" id="CHEBI:59776"/>
        <dbReference type="ChEBI" id="CHEBI:62877"/>
        <dbReference type="EC" id="4.1.2.4"/>
    </reaction>
</comment>
<evidence type="ECO:0000256" key="1">
    <source>
        <dbReference type="ARBA" id="ARBA00010936"/>
    </source>
</evidence>
<dbReference type="NCBIfam" id="TIGR00126">
    <property type="entry name" value="deoC"/>
    <property type="match status" value="1"/>
</dbReference>